<dbReference type="eggNOG" id="KOG2864">
    <property type="taxonomic scope" value="Eukaryota"/>
</dbReference>
<feature type="transmembrane region" description="Helical" evidence="10">
    <location>
        <begin position="488"/>
        <end position="507"/>
    </location>
</feature>
<evidence type="ECO:0000256" key="1">
    <source>
        <dbReference type="ARBA" id="ARBA00004477"/>
    </source>
</evidence>
<dbReference type="PANTHER" id="PTHR13117:SF5">
    <property type="entry name" value="PROTEIN RFT1 HOMOLOG"/>
    <property type="match status" value="1"/>
</dbReference>
<dbReference type="FunCoup" id="G8Y0T4">
    <property type="interactions" value="1123"/>
</dbReference>
<proteinExistence type="inferred from homology"/>
<evidence type="ECO:0000256" key="2">
    <source>
        <dbReference type="ARBA" id="ARBA00004922"/>
    </source>
</evidence>
<comment type="function">
    <text evidence="9 10">Intramembrane glycolipid transporter that operates in the biosynthetic pathway of dolichol-linked oligosaccharides, the glycan precursors employed in protein asparagine (N)-glycosylation. The sequential addition of sugars to dolichol pyrophosphate produces dolichol-linked oligosaccharides containing fourteen sugars, including two GlcNAcs, nine mannoses and three glucoses. Once assembled, the oligosaccharide is transferred from the lipid to nascent proteins by oligosaccharyltransferases. The assembly of dolichol-linked oligosaccharides begins on the cytosolic side of the endoplasmic reticulum membrane and finishes in its lumen. RFT1 could mediate the translocation of the cytosolically oriented intermediate DolPP-GlcNAc2Man5, produced by ALG11, into the ER lumen where dolichol-linked oligosaccharides assembly continues. However, the intramembrane lipid transporter activity could not be confirmed in vitro.</text>
</comment>
<comment type="similarity">
    <text evidence="3 10">Belongs to the RFT1 family.</text>
</comment>
<dbReference type="OMA" id="WPGKLFG"/>
<evidence type="ECO:0000256" key="4">
    <source>
        <dbReference type="ARBA" id="ARBA00022692"/>
    </source>
</evidence>
<protein>
    <recommendedName>
        <fullName evidence="8 10">Man(5)GlcNAc(2)-PP-dolichol translocation protein RFT1</fullName>
    </recommendedName>
</protein>
<evidence type="ECO:0000256" key="5">
    <source>
        <dbReference type="ARBA" id="ARBA00022824"/>
    </source>
</evidence>
<dbReference type="PANTHER" id="PTHR13117">
    <property type="entry name" value="ENDOPLASMIC RETICULUM MULTISPAN TRANSMEMBRANE PROTEIN-RELATED"/>
    <property type="match status" value="1"/>
</dbReference>
<accession>G8Y0T4</accession>
<dbReference type="OrthoDB" id="9979195at2759"/>
<feature type="region of interest" description="Disordered" evidence="11">
    <location>
        <begin position="62"/>
        <end position="84"/>
    </location>
</feature>
<feature type="transmembrane region" description="Helical" evidence="10">
    <location>
        <begin position="6"/>
        <end position="26"/>
    </location>
</feature>
<dbReference type="EMBL" id="FO082046">
    <property type="protein sequence ID" value="CCE86437.1"/>
    <property type="molecule type" value="Genomic_DNA"/>
</dbReference>
<dbReference type="GO" id="GO:0034203">
    <property type="term" value="P:glycolipid translocation"/>
    <property type="evidence" value="ECO:0007669"/>
    <property type="project" value="TreeGrafter"/>
</dbReference>
<evidence type="ECO:0000256" key="10">
    <source>
        <dbReference type="RuleBase" id="RU365067"/>
    </source>
</evidence>
<evidence type="ECO:0000313" key="12">
    <source>
        <dbReference type="EMBL" id="CCE86437.1"/>
    </source>
</evidence>
<keyword evidence="6 10" id="KW-1133">Transmembrane helix</keyword>
<dbReference type="GO" id="GO:0005789">
    <property type="term" value="C:endoplasmic reticulum membrane"/>
    <property type="evidence" value="ECO:0007669"/>
    <property type="project" value="UniProtKB-SubCell"/>
</dbReference>
<evidence type="ECO:0000313" key="13">
    <source>
        <dbReference type="Proteomes" id="UP000005222"/>
    </source>
</evidence>
<keyword evidence="5 10" id="KW-0256">Endoplasmic reticulum</keyword>
<keyword evidence="10" id="KW-0813">Transport</keyword>
<keyword evidence="7 10" id="KW-0472">Membrane</keyword>
<feature type="transmembrane region" description="Helical" evidence="10">
    <location>
        <begin position="276"/>
        <end position="297"/>
    </location>
</feature>
<dbReference type="Proteomes" id="UP000005222">
    <property type="component" value="Chromosome N"/>
</dbReference>
<dbReference type="GO" id="GO:0006488">
    <property type="term" value="P:dolichol-linked oligosaccharide biosynthetic process"/>
    <property type="evidence" value="ECO:0007669"/>
    <property type="project" value="InterPro"/>
</dbReference>
<feature type="transmembrane region" description="Helical" evidence="10">
    <location>
        <begin position="245"/>
        <end position="264"/>
    </location>
</feature>
<evidence type="ECO:0000256" key="3">
    <source>
        <dbReference type="ARBA" id="ARBA00010288"/>
    </source>
</evidence>
<dbReference type="Pfam" id="PF04506">
    <property type="entry name" value="Rft-1"/>
    <property type="match status" value="1"/>
</dbReference>
<dbReference type="HOGENOM" id="CLU_023360_3_0_1"/>
<comment type="subcellular location">
    <subcellularLocation>
        <location evidence="1 10">Endoplasmic reticulum membrane</location>
        <topology evidence="1 10">Multi-pass membrane protein</topology>
    </subcellularLocation>
</comment>
<sequence length="620" mass="70611">MITINLAFNGCFVQYLNYTLSLTYAWKKEKKNKWLVHITDIWCSKHHVKLATAMAMAEINERSKRRQGKAKNVKESSEATEDSSSSSTGVIFMVLSQFFTKLSSFVLNQVLIRIVSPKAFGISAYMEFLSSMVLFYSREAARLAVQRSQLVYEDEDEASRNTQRKNLYQSIVNFGFVPLVSCLPLLVLIYVWQTTTTMFVDAVHSIPYFKISLFVVAFSVIIELATEPAFALNQYSLNLKYRSEVESYAVTAKCIATFAFSFIGKHYLKSSVSLDSVAVLAFAMGQFCYSLVFFIYYNLKFDSDRYSVALKVREIKEEKSTYYFRPEVVISWKSLFIQTLFKYFLSEGDHLIINYLFTADAQGVYSLVDNYGSIIARLLFLPIEESTRLHFTKLLSAPKRQNIIDSLNLLKYVCIFYANLCILIFISGYINGPFLLKVLLGNKNQWSQTNVFDTFRQFIFYIPFLAFNGILEAMLSSIATPKDIQRHSLFLSLSSVLVLIVSYILVSTLHLDLLGLIITNSLNMAFRIVYCIVFLHKYYSAQGLSLNISGALSRVKVSVLAGILCVTAHYFVLTDKLVSQTYIDVLKSGFICLATLSTIMFSERKTLQAFLPGISKRKTQ</sequence>
<evidence type="ECO:0000256" key="11">
    <source>
        <dbReference type="SAM" id="MobiDB-lite"/>
    </source>
</evidence>
<evidence type="ECO:0000256" key="8">
    <source>
        <dbReference type="ARBA" id="ARBA00044793"/>
    </source>
</evidence>
<dbReference type="InParanoid" id="G8Y0T4"/>
<feature type="transmembrane region" description="Helical" evidence="10">
    <location>
        <begin position="170"/>
        <end position="191"/>
    </location>
</feature>
<reference evidence="12 13" key="1">
    <citation type="journal article" date="2012" name="G3 (Bethesda)">
        <title>Pichia sorbitophila, an interspecies yeast hybrid reveals early steps of genome resolution following polyploidization.</title>
        <authorList>
            <person name="Leh Louis V."/>
            <person name="Despons L."/>
            <person name="Friedrich A."/>
            <person name="Martin T."/>
            <person name="Durrens P."/>
            <person name="Casaregola S."/>
            <person name="Neuveglise C."/>
            <person name="Fairhead C."/>
            <person name="Marck C."/>
            <person name="Cruz J.A."/>
            <person name="Straub M.L."/>
            <person name="Kugler V."/>
            <person name="Sacerdot C."/>
            <person name="Uzunov Z."/>
            <person name="Thierry A."/>
            <person name="Weiss S."/>
            <person name="Bleykasten C."/>
            <person name="De Montigny J."/>
            <person name="Jacques N."/>
            <person name="Jung P."/>
            <person name="Lemaire M."/>
            <person name="Mallet S."/>
            <person name="Morel G."/>
            <person name="Richard G.F."/>
            <person name="Sarkar A."/>
            <person name="Savel G."/>
            <person name="Schacherer J."/>
            <person name="Seret M.L."/>
            <person name="Talla E."/>
            <person name="Samson G."/>
            <person name="Jubin C."/>
            <person name="Poulain J."/>
            <person name="Vacherie B."/>
            <person name="Barbe V."/>
            <person name="Pelletier E."/>
            <person name="Sherman D.J."/>
            <person name="Westhof E."/>
            <person name="Weissenbach J."/>
            <person name="Baret P.V."/>
            <person name="Wincker P."/>
            <person name="Gaillardin C."/>
            <person name="Dujon B."/>
            <person name="Souciet J.L."/>
        </authorList>
    </citation>
    <scope>NUCLEOTIDE SEQUENCE [LARGE SCALE GENOMIC DNA]</scope>
    <source>
        <strain evidence="13">ATCC MYA-4447 / BCRC 22081 / CBS 7064 / NBRC 10061 / NRRL Y-12695</strain>
    </source>
</reference>
<gene>
    <name evidence="12" type="primary">Piso0_004926</name>
    <name evidence="12" type="ORF">GNLVRS01_PISO0N04127g</name>
</gene>
<feature type="transmembrane region" description="Helical" evidence="10">
    <location>
        <begin position="585"/>
        <end position="602"/>
    </location>
</feature>
<evidence type="ECO:0000256" key="9">
    <source>
        <dbReference type="ARBA" id="ARBA00045912"/>
    </source>
</evidence>
<dbReference type="STRING" id="559304.G8Y0T4"/>
<evidence type="ECO:0000256" key="7">
    <source>
        <dbReference type="ARBA" id="ARBA00023136"/>
    </source>
</evidence>
<feature type="transmembrane region" description="Helical" evidence="10">
    <location>
        <begin position="409"/>
        <end position="430"/>
    </location>
</feature>
<dbReference type="InterPro" id="IPR007594">
    <property type="entry name" value="RFT1"/>
</dbReference>
<comment type="pathway">
    <text evidence="2">Protein modification; protein glycosylation.</text>
</comment>
<feature type="transmembrane region" description="Helical" evidence="10">
    <location>
        <begin position="555"/>
        <end position="573"/>
    </location>
</feature>
<evidence type="ECO:0000256" key="6">
    <source>
        <dbReference type="ARBA" id="ARBA00022989"/>
    </source>
</evidence>
<dbReference type="AlphaFoldDB" id="G8Y0T4"/>
<feature type="transmembrane region" description="Helical" evidence="10">
    <location>
        <begin position="513"/>
        <end position="535"/>
    </location>
</feature>
<feature type="transmembrane region" description="Helical" evidence="10">
    <location>
        <begin position="458"/>
        <end position="476"/>
    </location>
</feature>
<keyword evidence="13" id="KW-1185">Reference proteome</keyword>
<keyword evidence="4 10" id="KW-0812">Transmembrane</keyword>
<feature type="transmembrane region" description="Helical" evidence="10">
    <location>
        <begin position="211"/>
        <end position="233"/>
    </location>
</feature>
<name>G8Y0T4_PICSO</name>
<organism evidence="12 13">
    <name type="scientific">Pichia sorbitophila (strain ATCC MYA-4447 / BCRC 22081 / CBS 7064 / NBRC 10061 / NRRL Y-12695)</name>
    <name type="common">Hybrid yeast</name>
    <dbReference type="NCBI Taxonomy" id="559304"/>
    <lineage>
        <taxon>Eukaryota</taxon>
        <taxon>Fungi</taxon>
        <taxon>Dikarya</taxon>
        <taxon>Ascomycota</taxon>
        <taxon>Saccharomycotina</taxon>
        <taxon>Pichiomycetes</taxon>
        <taxon>Debaryomycetaceae</taxon>
        <taxon>Millerozyma</taxon>
    </lineage>
</organism>